<dbReference type="AlphaFoldDB" id="A0A088S168"/>
<dbReference type="VEuPathDB" id="TriTrypDB:LPAL13_320048200"/>
<dbReference type="EMBL" id="CP009401">
    <property type="protein sequence ID" value="AIO01290.1"/>
    <property type="molecule type" value="Genomic_DNA"/>
</dbReference>
<dbReference type="eggNOG" id="ENOG502RYJ1">
    <property type="taxonomic scope" value="Eukaryota"/>
</dbReference>
<dbReference type="GeneID" id="22578150"/>
<protein>
    <submittedName>
        <fullName evidence="1">Uncharacterized protein</fullName>
    </submittedName>
</protein>
<dbReference type="Proteomes" id="UP000063063">
    <property type="component" value="Chromosome 32"/>
</dbReference>
<accession>A0A088S168</accession>
<dbReference type="VEuPathDB" id="TriTrypDB:LPMP_324090"/>
<name>A0A088S168_LEIPA</name>
<sequence>MLRQVCLRKAPKVELISPTPSAPIQNFDLQPIAASLLYRRLLKLYLRKFDTDTNTIVRAWKQTKYEFWVHRNASKEEADLLNIKGQQVLEAIRAGLVPVYHNSKTNQIYYKYDADTLKAVHNHIDPVSAEEFLRRFHDRMDSRDVEEIQATLKKLGRWTGPDELRKEDLFRVKTKRKVKCTDPDE</sequence>
<gene>
    <name evidence="1" type="ORF">LPMP_324090</name>
</gene>
<proteinExistence type="predicted"/>
<dbReference type="OrthoDB" id="269275at2759"/>
<dbReference type="RefSeq" id="XP_010702090.1">
    <property type="nucleotide sequence ID" value="XM_010703788.1"/>
</dbReference>
<evidence type="ECO:0000313" key="1">
    <source>
        <dbReference type="EMBL" id="AIO01290.1"/>
    </source>
</evidence>
<evidence type="ECO:0000313" key="2">
    <source>
        <dbReference type="Proteomes" id="UP000063063"/>
    </source>
</evidence>
<organism evidence="1 2">
    <name type="scientific">Leishmania panamensis</name>
    <dbReference type="NCBI Taxonomy" id="5679"/>
    <lineage>
        <taxon>Eukaryota</taxon>
        <taxon>Discoba</taxon>
        <taxon>Euglenozoa</taxon>
        <taxon>Kinetoplastea</taxon>
        <taxon>Metakinetoplastina</taxon>
        <taxon>Trypanosomatida</taxon>
        <taxon>Trypanosomatidae</taxon>
        <taxon>Leishmaniinae</taxon>
        <taxon>Leishmania</taxon>
        <taxon>Leishmania guyanensis species complex</taxon>
    </lineage>
</organism>
<keyword evidence="2" id="KW-1185">Reference proteome</keyword>
<dbReference type="KEGG" id="lpan:LPMP_324090"/>
<reference evidence="1 2" key="1">
    <citation type="journal article" date="2015" name="Sci. Rep.">
        <title>The genome of Leishmania panamensis: insights into genomics of the L. (Viannia) subgenus.</title>
        <authorList>
            <person name="Llanes A."/>
            <person name="Restrepo C.M."/>
            <person name="Vecchio G.D."/>
            <person name="Anguizola F.J."/>
            <person name="Lleonart R."/>
        </authorList>
    </citation>
    <scope>NUCLEOTIDE SEQUENCE [LARGE SCALE GENOMIC DNA]</scope>
    <source>
        <strain evidence="1 2">MHOM/PA/94/PSC-1</strain>
    </source>
</reference>